<name>A0ABR2GZN1_9EUKA</name>
<sequence>MEIPAYFEDARKCLIKQVYSSYVDIYPNSKFQSPIFQSQSGQFSTNTLHNFQGQQNIPISVNSSIFTTFQYNQSSCINSALPSQNCQIQANPDINFPYQNAQDLETRVIQGSSNIDTNNTNFQLSVNTSTNFSSSFQSITRQPGAFSFSSKIRANAASLLPLDIILDKSKEERCMPLSSGRPNYKKGFETARLKEVPGYDYNFEEDSFYQLTGKKKLEYYIGIGKKYNIDFYKRIHSKENPLPKFGRNQKRNKSICIHFLHGLYDIFPEWFQKNL</sequence>
<organism evidence="1 2">
    <name type="scientific">Tritrichomonas musculus</name>
    <dbReference type="NCBI Taxonomy" id="1915356"/>
    <lineage>
        <taxon>Eukaryota</taxon>
        <taxon>Metamonada</taxon>
        <taxon>Parabasalia</taxon>
        <taxon>Tritrichomonadida</taxon>
        <taxon>Tritrichomonadidae</taxon>
        <taxon>Tritrichomonas</taxon>
    </lineage>
</organism>
<reference evidence="1 2" key="1">
    <citation type="submission" date="2024-04" db="EMBL/GenBank/DDBJ databases">
        <title>Tritrichomonas musculus Genome.</title>
        <authorList>
            <person name="Alves-Ferreira E."/>
            <person name="Grigg M."/>
            <person name="Lorenzi H."/>
            <person name="Galac M."/>
        </authorList>
    </citation>
    <scope>NUCLEOTIDE SEQUENCE [LARGE SCALE GENOMIC DNA]</scope>
    <source>
        <strain evidence="1 2">EAF2021</strain>
    </source>
</reference>
<dbReference type="EMBL" id="JAPFFF010000051">
    <property type="protein sequence ID" value="KAK8839394.1"/>
    <property type="molecule type" value="Genomic_DNA"/>
</dbReference>
<gene>
    <name evidence="1" type="ORF">M9Y10_031743</name>
</gene>
<keyword evidence="2" id="KW-1185">Reference proteome</keyword>
<protein>
    <submittedName>
        <fullName evidence="1">Uncharacterized protein</fullName>
    </submittedName>
</protein>
<dbReference type="Proteomes" id="UP001470230">
    <property type="component" value="Unassembled WGS sequence"/>
</dbReference>
<comment type="caution">
    <text evidence="1">The sequence shown here is derived from an EMBL/GenBank/DDBJ whole genome shotgun (WGS) entry which is preliminary data.</text>
</comment>
<accession>A0ABR2GZN1</accession>
<evidence type="ECO:0000313" key="2">
    <source>
        <dbReference type="Proteomes" id="UP001470230"/>
    </source>
</evidence>
<proteinExistence type="predicted"/>
<evidence type="ECO:0000313" key="1">
    <source>
        <dbReference type="EMBL" id="KAK8839394.1"/>
    </source>
</evidence>